<keyword evidence="4" id="KW-1185">Reference proteome</keyword>
<reference evidence="3 4" key="1">
    <citation type="submission" date="2018-07" db="EMBL/GenBank/DDBJ databases">
        <title>Motiliproteus coralliicola sp. nov., a bacterium isolated from Coral.</title>
        <authorList>
            <person name="Wang G."/>
        </authorList>
    </citation>
    <scope>NUCLEOTIDE SEQUENCE [LARGE SCALE GENOMIC DNA]</scope>
    <source>
        <strain evidence="3 4">C34</strain>
    </source>
</reference>
<gene>
    <name evidence="3" type="ORF">DV711_01415</name>
</gene>
<organism evidence="3 4">
    <name type="scientific">Motiliproteus coralliicola</name>
    <dbReference type="NCBI Taxonomy" id="2283196"/>
    <lineage>
        <taxon>Bacteria</taxon>
        <taxon>Pseudomonadati</taxon>
        <taxon>Pseudomonadota</taxon>
        <taxon>Gammaproteobacteria</taxon>
        <taxon>Oceanospirillales</taxon>
        <taxon>Oceanospirillaceae</taxon>
        <taxon>Motiliproteus</taxon>
    </lineage>
</organism>
<evidence type="ECO:0000256" key="1">
    <source>
        <dbReference type="SAM" id="MobiDB-lite"/>
    </source>
</evidence>
<sequence length="222" mass="25027">MIQSHRNPSPSNRNGICTMPLPNEPDRRHSFRIEDRARVEFVPLTPAQEALPLDQILQPSQEFELLVELQQLDQQLQQQLFKLSETNSVLASALGLINRKIEQLALHLGRRSDTGSQPSPITLSEGGLSLSYSEALPLDSRCALRLLLLPGGYVLQSLARVVYSHPDSDQSYRIGLSFIELPDSQRDLIARHILAHQAQLRRQLRQQLELDNPPNANRPDTP</sequence>
<dbReference type="Pfam" id="PF07238">
    <property type="entry name" value="PilZ"/>
    <property type="match status" value="1"/>
</dbReference>
<dbReference type="EMBL" id="QQOH01000001">
    <property type="protein sequence ID" value="RDE24276.1"/>
    <property type="molecule type" value="Genomic_DNA"/>
</dbReference>
<dbReference type="InterPro" id="IPR009875">
    <property type="entry name" value="PilZ_domain"/>
</dbReference>
<dbReference type="Gene3D" id="2.40.10.220">
    <property type="entry name" value="predicted glycosyltransferase like domains"/>
    <property type="match status" value="1"/>
</dbReference>
<evidence type="ECO:0000313" key="4">
    <source>
        <dbReference type="Proteomes" id="UP000253769"/>
    </source>
</evidence>
<feature type="region of interest" description="Disordered" evidence="1">
    <location>
        <begin position="1"/>
        <end position="25"/>
    </location>
</feature>
<dbReference type="GO" id="GO:0035438">
    <property type="term" value="F:cyclic-di-GMP binding"/>
    <property type="evidence" value="ECO:0007669"/>
    <property type="project" value="InterPro"/>
</dbReference>
<comment type="caution">
    <text evidence="3">The sequence shown here is derived from an EMBL/GenBank/DDBJ whole genome shotgun (WGS) entry which is preliminary data.</text>
</comment>
<name>A0A369WUR4_9GAMM</name>
<dbReference type="RefSeq" id="WP_114693860.1">
    <property type="nucleotide sequence ID" value="NZ_QQOH01000001.1"/>
</dbReference>
<accession>A0A369WUR4</accession>
<protein>
    <submittedName>
        <fullName evidence="3">PilZ domain-containing protein</fullName>
    </submittedName>
</protein>
<proteinExistence type="predicted"/>
<dbReference type="OrthoDB" id="6365490at2"/>
<feature type="compositionally biased region" description="Polar residues" evidence="1">
    <location>
        <begin position="1"/>
        <end position="15"/>
    </location>
</feature>
<dbReference type="Proteomes" id="UP000253769">
    <property type="component" value="Unassembled WGS sequence"/>
</dbReference>
<feature type="domain" description="PilZ" evidence="2">
    <location>
        <begin position="122"/>
        <end position="194"/>
    </location>
</feature>
<evidence type="ECO:0000313" key="3">
    <source>
        <dbReference type="EMBL" id="RDE24276.1"/>
    </source>
</evidence>
<dbReference type="AlphaFoldDB" id="A0A369WUR4"/>
<evidence type="ECO:0000259" key="2">
    <source>
        <dbReference type="Pfam" id="PF07238"/>
    </source>
</evidence>